<dbReference type="InterPro" id="IPR001534">
    <property type="entry name" value="Transthyretin-like"/>
</dbReference>
<keyword evidence="3" id="KW-0964">Secreted</keyword>
<evidence type="ECO:0000256" key="4">
    <source>
        <dbReference type="ARBA" id="ARBA00022729"/>
    </source>
</evidence>
<sequence>MIRTFVLLCLFSSCYCIFGIGHKQTVGIVGKLLCNGKPAAGVKIKLYDKEFFIDRKLAQVKTDNNGSFKISGTAKELSKIDPQLNIYHKCNYKWLCYKKLRIRIPSKYISKGEQVKQYFNISTLELAMKIR</sequence>
<dbReference type="Pfam" id="PF01060">
    <property type="entry name" value="TTR-52"/>
    <property type="match status" value="1"/>
</dbReference>
<feature type="chain" id="PRO_5041355353" description="Transthyretin-like family protein" evidence="5">
    <location>
        <begin position="17"/>
        <end position="131"/>
    </location>
</feature>
<evidence type="ECO:0000313" key="6">
    <source>
        <dbReference type="EMBL" id="CAJ0597906.1"/>
    </source>
</evidence>
<dbReference type="PANTHER" id="PTHR21700">
    <property type="entry name" value="TRANSTHYRETIN-LIKE FAMILY PROTEIN-RELATED"/>
    <property type="match status" value="1"/>
</dbReference>
<dbReference type="GO" id="GO:0009986">
    <property type="term" value="C:cell surface"/>
    <property type="evidence" value="ECO:0007669"/>
    <property type="project" value="InterPro"/>
</dbReference>
<dbReference type="EMBL" id="CATQJL010000223">
    <property type="protein sequence ID" value="CAJ0597906.1"/>
    <property type="molecule type" value="Genomic_DNA"/>
</dbReference>
<comment type="similarity">
    <text evidence="2">Belongs to the nematode transthyretin-like family.</text>
</comment>
<reference evidence="6" key="1">
    <citation type="submission" date="2023-07" db="EMBL/GenBank/DDBJ databases">
        <authorList>
            <consortium name="CYATHOMIX"/>
        </authorList>
    </citation>
    <scope>NUCLEOTIDE SEQUENCE</scope>
    <source>
        <strain evidence="6">N/A</strain>
    </source>
</reference>
<dbReference type="Proteomes" id="UP001176961">
    <property type="component" value="Unassembled WGS sequence"/>
</dbReference>
<evidence type="ECO:0000256" key="5">
    <source>
        <dbReference type="SAM" id="SignalP"/>
    </source>
</evidence>
<comment type="caution">
    <text evidence="6">The sequence shown here is derived from an EMBL/GenBank/DDBJ whole genome shotgun (WGS) entry which is preliminary data.</text>
</comment>
<keyword evidence="7" id="KW-1185">Reference proteome</keyword>
<gene>
    <name evidence="6" type="ORF">CYNAS_LOCUS9889</name>
</gene>
<dbReference type="GO" id="GO:0005576">
    <property type="term" value="C:extracellular region"/>
    <property type="evidence" value="ECO:0007669"/>
    <property type="project" value="UniProtKB-SubCell"/>
</dbReference>
<keyword evidence="4 5" id="KW-0732">Signal</keyword>
<name>A0AA36M4U3_CYLNA</name>
<dbReference type="AlphaFoldDB" id="A0AA36M4U3"/>
<evidence type="ECO:0000256" key="1">
    <source>
        <dbReference type="ARBA" id="ARBA00004613"/>
    </source>
</evidence>
<dbReference type="Gene3D" id="2.60.40.3330">
    <property type="match status" value="1"/>
</dbReference>
<evidence type="ECO:0000256" key="2">
    <source>
        <dbReference type="ARBA" id="ARBA00010112"/>
    </source>
</evidence>
<proteinExistence type="inferred from homology"/>
<organism evidence="6 7">
    <name type="scientific">Cylicocyclus nassatus</name>
    <name type="common">Nematode worm</name>
    <dbReference type="NCBI Taxonomy" id="53992"/>
    <lineage>
        <taxon>Eukaryota</taxon>
        <taxon>Metazoa</taxon>
        <taxon>Ecdysozoa</taxon>
        <taxon>Nematoda</taxon>
        <taxon>Chromadorea</taxon>
        <taxon>Rhabditida</taxon>
        <taxon>Rhabditina</taxon>
        <taxon>Rhabditomorpha</taxon>
        <taxon>Strongyloidea</taxon>
        <taxon>Strongylidae</taxon>
        <taxon>Cylicocyclus</taxon>
    </lineage>
</organism>
<evidence type="ECO:0000256" key="3">
    <source>
        <dbReference type="ARBA" id="ARBA00022525"/>
    </source>
</evidence>
<feature type="non-terminal residue" evidence="6">
    <location>
        <position position="1"/>
    </location>
</feature>
<evidence type="ECO:0000313" key="7">
    <source>
        <dbReference type="Proteomes" id="UP001176961"/>
    </source>
</evidence>
<comment type="subcellular location">
    <subcellularLocation>
        <location evidence="1">Secreted</location>
    </subcellularLocation>
</comment>
<dbReference type="PANTHER" id="PTHR21700:SF24">
    <property type="entry name" value="TRANSTHYRETIN-LIKE FAMILY PROTEIN"/>
    <property type="match status" value="1"/>
</dbReference>
<feature type="signal peptide" evidence="5">
    <location>
        <begin position="1"/>
        <end position="16"/>
    </location>
</feature>
<dbReference type="InterPro" id="IPR038479">
    <property type="entry name" value="Transthyretin-like_sf"/>
</dbReference>
<evidence type="ECO:0008006" key="8">
    <source>
        <dbReference type="Google" id="ProtNLM"/>
    </source>
</evidence>
<protein>
    <recommendedName>
        <fullName evidence="8">Transthyretin-like family protein</fullName>
    </recommendedName>
</protein>
<accession>A0AA36M4U3</accession>